<proteinExistence type="predicted"/>
<evidence type="ECO:0000259" key="1">
    <source>
        <dbReference type="PROSITE" id="PS50234"/>
    </source>
</evidence>
<organism evidence="2 3">
    <name type="scientific">Marinobacter albus</name>
    <dbReference type="NCBI Taxonomy" id="3030833"/>
    <lineage>
        <taxon>Bacteria</taxon>
        <taxon>Pseudomonadati</taxon>
        <taxon>Pseudomonadota</taxon>
        <taxon>Gammaproteobacteria</taxon>
        <taxon>Pseudomonadales</taxon>
        <taxon>Marinobacteraceae</taxon>
        <taxon>Marinobacter</taxon>
    </lineage>
</organism>
<gene>
    <name evidence="2" type="ORF">QQF73_13930</name>
</gene>
<dbReference type="PANTHER" id="PTHR22550">
    <property type="entry name" value="SPORE GERMINATION PROTEIN"/>
    <property type="match status" value="1"/>
</dbReference>
<dbReference type="InterPro" id="IPR002035">
    <property type="entry name" value="VWF_A"/>
</dbReference>
<feature type="domain" description="VWFA" evidence="1">
    <location>
        <begin position="93"/>
        <end position="277"/>
    </location>
</feature>
<name>A0ABT7HEE8_9GAMM</name>
<dbReference type="SUPFAM" id="SSF53300">
    <property type="entry name" value="vWA-like"/>
    <property type="match status" value="1"/>
</dbReference>
<dbReference type="InterPro" id="IPR036465">
    <property type="entry name" value="vWFA_dom_sf"/>
</dbReference>
<dbReference type="Proteomes" id="UP001223547">
    <property type="component" value="Unassembled WGS sequence"/>
</dbReference>
<evidence type="ECO:0000313" key="3">
    <source>
        <dbReference type="Proteomes" id="UP001223547"/>
    </source>
</evidence>
<dbReference type="SMART" id="SM00327">
    <property type="entry name" value="VWA"/>
    <property type="match status" value="1"/>
</dbReference>
<protein>
    <submittedName>
        <fullName evidence="2">VWA domain-containing protein</fullName>
    </submittedName>
</protein>
<comment type="caution">
    <text evidence="2">The sequence shown here is derived from an EMBL/GenBank/DDBJ whole genome shotgun (WGS) entry which is preliminary data.</text>
</comment>
<dbReference type="InterPro" id="IPR050768">
    <property type="entry name" value="UPF0353/GerABKA_families"/>
</dbReference>
<dbReference type="PROSITE" id="PS50234">
    <property type="entry name" value="VWFA"/>
    <property type="match status" value="1"/>
</dbReference>
<evidence type="ECO:0000313" key="2">
    <source>
        <dbReference type="EMBL" id="MDK9558729.1"/>
    </source>
</evidence>
<dbReference type="Pfam" id="PF00092">
    <property type="entry name" value="VWA"/>
    <property type="match status" value="1"/>
</dbReference>
<sequence>MIQFDFPWLWLLLPLPLLAYHGLPAYRAPHRKLRVPFTVAFKDRIEQKASPMAAGISRAALALRWLIWALLLTAAARPAYLGPPITHIEPRRDLVLAIDLSQSMSEPDATTSDGADTPRLVAVKRAASQFINWRTDDRIGLVGFGDRAFALAPPSREHDTLQQILAMTETGMAGANTALGDAIGVTLKLLEQSDRPDKLLILLTDGNDNRSRLDPIQAARIANNRGLTIHTIGFGRTDTGTDDALDAPTLARIAGMTGGQSFLATDRTALERVYRTIDAMTPHNAEELRARPRRELFWIPVLIASGLLLLHLLADLRSSQAQPQAGWRETERREP</sequence>
<dbReference type="Gene3D" id="3.40.50.410">
    <property type="entry name" value="von Willebrand factor, type A domain"/>
    <property type="match status" value="1"/>
</dbReference>
<dbReference type="RefSeq" id="WP_219867827.1">
    <property type="nucleotide sequence ID" value="NZ_JASSQD010000002.1"/>
</dbReference>
<keyword evidence="3" id="KW-1185">Reference proteome</keyword>
<reference evidence="2 3" key="1">
    <citation type="submission" date="2023-05" db="EMBL/GenBank/DDBJ databases">
        <title>Marinobacter albus sp. nov., a marine bacterium isolated from sand in a coastal intertidal zone of huludao.</title>
        <authorList>
            <person name="Deng T."/>
        </authorList>
    </citation>
    <scope>NUCLEOTIDE SEQUENCE [LARGE SCALE GENOMIC DNA]</scope>
    <source>
        <strain evidence="2 3">M216</strain>
    </source>
</reference>
<accession>A0ABT7HEE8</accession>
<dbReference type="EMBL" id="JASSQD010000002">
    <property type="protein sequence ID" value="MDK9558729.1"/>
    <property type="molecule type" value="Genomic_DNA"/>
</dbReference>
<dbReference type="PANTHER" id="PTHR22550:SF18">
    <property type="entry name" value="VWFA DOMAIN-CONTAINING PROTEIN"/>
    <property type="match status" value="1"/>
</dbReference>